<keyword evidence="2" id="KW-1185">Reference proteome</keyword>
<protein>
    <submittedName>
        <fullName evidence="1">Uncharacterized protein</fullName>
    </submittedName>
</protein>
<accession>A0A514BTZ9</accession>
<proteinExistence type="predicted"/>
<sequence>MSRSGYSDDCDDNLDFGRWRGRVAQATRGKRGQQLLRDLAAAMDAMPEKKLIAHNLTDANGCHCALGAVAARRGIDTAAIEFPVDPWDVEIEDTERVAEALDIAYPLACEVMFINDESYAKSDEERWQFVRKWVASQIIEPTPGEDPSDA</sequence>
<gene>
    <name evidence="1" type="ORF">FKV23_12905</name>
</gene>
<dbReference type="KEGG" id="lyj:FKV23_12905"/>
<evidence type="ECO:0000313" key="2">
    <source>
        <dbReference type="Proteomes" id="UP000317199"/>
    </source>
</evidence>
<evidence type="ECO:0000313" key="1">
    <source>
        <dbReference type="EMBL" id="QDH70884.1"/>
    </source>
</evidence>
<name>A0A514BTZ9_9GAMM</name>
<dbReference type="AlphaFoldDB" id="A0A514BTZ9"/>
<dbReference type="Proteomes" id="UP000317199">
    <property type="component" value="Chromosome"/>
</dbReference>
<dbReference type="EMBL" id="CP041242">
    <property type="protein sequence ID" value="QDH70884.1"/>
    <property type="molecule type" value="Genomic_DNA"/>
</dbReference>
<reference evidence="1 2" key="1">
    <citation type="submission" date="2019-06" db="EMBL/GenBank/DDBJ databases">
        <title>Lysobacter alkalisoli sp. nov. isolated from saline-alkali soil.</title>
        <authorList>
            <person name="Sun J.-Q."/>
            <person name="Xu L."/>
        </authorList>
    </citation>
    <scope>NUCLEOTIDE SEQUENCE [LARGE SCALE GENOMIC DNA]</scope>
    <source>
        <strain evidence="1 2">SJ-36</strain>
    </source>
</reference>
<dbReference type="RefSeq" id="WP_141624216.1">
    <property type="nucleotide sequence ID" value="NZ_CP041242.1"/>
</dbReference>
<organism evidence="1 2">
    <name type="scientific">Marilutibacter alkalisoli</name>
    <dbReference type="NCBI Taxonomy" id="2591633"/>
    <lineage>
        <taxon>Bacteria</taxon>
        <taxon>Pseudomonadati</taxon>
        <taxon>Pseudomonadota</taxon>
        <taxon>Gammaproteobacteria</taxon>
        <taxon>Lysobacterales</taxon>
        <taxon>Lysobacteraceae</taxon>
        <taxon>Marilutibacter</taxon>
    </lineage>
</organism>
<dbReference type="OrthoDB" id="6893408at2"/>